<evidence type="ECO:0000313" key="3">
    <source>
        <dbReference type="Proteomes" id="UP000007148"/>
    </source>
</evidence>
<organism evidence="2 3">
    <name type="scientific">Serendipita indica (strain DSM 11827)</name>
    <name type="common">Root endophyte fungus</name>
    <name type="synonym">Piriformospora indica</name>
    <dbReference type="NCBI Taxonomy" id="1109443"/>
    <lineage>
        <taxon>Eukaryota</taxon>
        <taxon>Fungi</taxon>
        <taxon>Dikarya</taxon>
        <taxon>Basidiomycota</taxon>
        <taxon>Agaricomycotina</taxon>
        <taxon>Agaricomycetes</taxon>
        <taxon>Sebacinales</taxon>
        <taxon>Serendipitaceae</taxon>
        <taxon>Serendipita</taxon>
    </lineage>
</organism>
<evidence type="ECO:0000313" key="2">
    <source>
        <dbReference type="EMBL" id="CCA69389.1"/>
    </source>
</evidence>
<gene>
    <name evidence="2" type="ORF">PIIN_03289</name>
</gene>
<dbReference type="EMBL" id="CAFZ01000054">
    <property type="protein sequence ID" value="CCA69389.1"/>
    <property type="molecule type" value="Genomic_DNA"/>
</dbReference>
<keyword evidence="3" id="KW-1185">Reference proteome</keyword>
<feature type="region of interest" description="Disordered" evidence="1">
    <location>
        <begin position="200"/>
        <end position="224"/>
    </location>
</feature>
<feature type="compositionally biased region" description="Basic and acidic residues" evidence="1">
    <location>
        <begin position="269"/>
        <end position="291"/>
    </location>
</feature>
<dbReference type="InParanoid" id="G4TDJ6"/>
<accession>G4TDJ6</accession>
<feature type="region of interest" description="Disordered" evidence="1">
    <location>
        <begin position="263"/>
        <end position="291"/>
    </location>
</feature>
<feature type="region of interest" description="Disordered" evidence="1">
    <location>
        <begin position="370"/>
        <end position="401"/>
    </location>
</feature>
<dbReference type="AlphaFoldDB" id="G4TDJ6"/>
<reference evidence="2 3" key="1">
    <citation type="journal article" date="2011" name="PLoS Pathog.">
        <title>Endophytic Life Strategies Decoded by Genome and Transcriptome Analyses of the Mutualistic Root Symbiont Piriformospora indica.</title>
        <authorList>
            <person name="Zuccaro A."/>
            <person name="Lahrmann U."/>
            <person name="Guldener U."/>
            <person name="Langen G."/>
            <person name="Pfiffi S."/>
            <person name="Biedenkopf D."/>
            <person name="Wong P."/>
            <person name="Samans B."/>
            <person name="Grimm C."/>
            <person name="Basiewicz M."/>
            <person name="Murat C."/>
            <person name="Martin F."/>
            <person name="Kogel K.H."/>
        </authorList>
    </citation>
    <scope>NUCLEOTIDE SEQUENCE [LARGE SCALE GENOMIC DNA]</scope>
    <source>
        <strain evidence="2 3">DSM 11827</strain>
    </source>
</reference>
<protein>
    <submittedName>
        <fullName evidence="2">Uncharacterized protein</fullName>
    </submittedName>
</protein>
<comment type="caution">
    <text evidence="2">The sequence shown here is derived from an EMBL/GenBank/DDBJ whole genome shotgun (WGS) entry which is preliminary data.</text>
</comment>
<feature type="compositionally biased region" description="Basic residues" evidence="1">
    <location>
        <begin position="385"/>
        <end position="394"/>
    </location>
</feature>
<dbReference type="Proteomes" id="UP000007148">
    <property type="component" value="Unassembled WGS sequence"/>
</dbReference>
<sequence>MEKIKARQKAYVESVGERTKAPRYLQGPTVIGLKIVVQAMQEMGEPMHGHDIFNYIHNNGLGKEFRIPPARPLPSNMGRGSLFKSQPPEPSHPEHPVRSHRYMKTVLLNELEVHGRVRKVHIETDIDPANPPDPNRTHIKGNKIHEWRWELVAPNDGQIPWEEQENIEMRKADRLWLESMKRLQGNQDSAEMFATSIGGSQTQEPGFAHTSKSGTANGELFGWEGGEDLTKRTRKILGTDSEQVADLRYGNRLAARWREITTRGPNFPRRGEAKGDSRSYWKDPDESQRREEHRMMFNTKPFMSNYNPELFKDGARPGFNKDEPAYRQSRQGKNDIPIALRDPRARLSGFNYGLPKQKRLLAAANARGYDQPEWTDQPPRDITHLSRRRQRTRQKQTQEMAKEFVAQDRYERRMAAQAARLPTKKSATLEESAT</sequence>
<proteinExistence type="predicted"/>
<feature type="region of interest" description="Disordered" evidence="1">
    <location>
        <begin position="75"/>
        <end position="97"/>
    </location>
</feature>
<name>G4TDJ6_SERID</name>
<feature type="compositionally biased region" description="Polar residues" evidence="1">
    <location>
        <begin position="200"/>
        <end position="216"/>
    </location>
</feature>
<evidence type="ECO:0000256" key="1">
    <source>
        <dbReference type="SAM" id="MobiDB-lite"/>
    </source>
</evidence>
<dbReference type="OrthoDB" id="2587968at2759"/>
<dbReference type="HOGENOM" id="CLU_631791_0_0_1"/>